<accession>A0ABV1E6A4</accession>
<dbReference type="EMBL" id="JBBMFK010000006">
    <property type="protein sequence ID" value="MEQ2442836.1"/>
    <property type="molecule type" value="Genomic_DNA"/>
</dbReference>
<keyword evidence="5" id="KW-0479">Metal-binding</keyword>
<feature type="domain" description="4Fe-4S ferredoxin-type" evidence="10">
    <location>
        <begin position="172"/>
        <end position="200"/>
    </location>
</feature>
<name>A0ABV1E6A4_9FIRM</name>
<feature type="domain" description="4Fe-4S ferredoxin-type" evidence="10">
    <location>
        <begin position="201"/>
        <end position="230"/>
    </location>
</feature>
<dbReference type="InterPro" id="IPR008254">
    <property type="entry name" value="Flavodoxin/NO_synth"/>
</dbReference>
<gene>
    <name evidence="11" type="ORF">WMO64_05085</name>
</gene>
<keyword evidence="12" id="KW-1185">Reference proteome</keyword>
<dbReference type="InterPro" id="IPR017900">
    <property type="entry name" value="4Fe4S_Fe_S_CS"/>
</dbReference>
<protein>
    <recommendedName>
        <fullName evidence="3">Ferredoxin</fullName>
    </recommendedName>
</protein>
<feature type="domain" description="Flavodoxin-like" evidence="9">
    <location>
        <begin position="3"/>
        <end position="147"/>
    </location>
</feature>
<reference evidence="11 12" key="1">
    <citation type="submission" date="2024-03" db="EMBL/GenBank/DDBJ databases">
        <title>Human intestinal bacterial collection.</title>
        <authorList>
            <person name="Pauvert C."/>
            <person name="Hitch T.C.A."/>
            <person name="Clavel T."/>
        </authorList>
    </citation>
    <scope>NUCLEOTIDE SEQUENCE [LARGE SCALE GENOMIC DNA]</scope>
    <source>
        <strain evidence="11 12">CLA-AP-H29</strain>
    </source>
</reference>
<evidence type="ECO:0000256" key="1">
    <source>
        <dbReference type="ARBA" id="ARBA00001966"/>
    </source>
</evidence>
<dbReference type="Proteomes" id="UP001464378">
    <property type="component" value="Unassembled WGS sequence"/>
</dbReference>
<evidence type="ECO:0000256" key="5">
    <source>
        <dbReference type="ARBA" id="ARBA00022723"/>
    </source>
</evidence>
<dbReference type="Gene3D" id="3.30.70.20">
    <property type="match status" value="1"/>
</dbReference>
<comment type="cofactor">
    <cofactor evidence="1">
        <name>[4Fe-4S] cluster</name>
        <dbReference type="ChEBI" id="CHEBI:49883"/>
    </cofactor>
</comment>
<dbReference type="PROSITE" id="PS50902">
    <property type="entry name" value="FLAVODOXIN_LIKE"/>
    <property type="match status" value="1"/>
</dbReference>
<evidence type="ECO:0000313" key="12">
    <source>
        <dbReference type="Proteomes" id="UP001464378"/>
    </source>
</evidence>
<dbReference type="PANTHER" id="PTHR24960:SF79">
    <property type="entry name" value="PHOTOSYSTEM I IRON-SULFUR CENTER"/>
    <property type="match status" value="1"/>
</dbReference>
<dbReference type="SUPFAM" id="SSF52218">
    <property type="entry name" value="Flavoproteins"/>
    <property type="match status" value="1"/>
</dbReference>
<dbReference type="InterPro" id="IPR017896">
    <property type="entry name" value="4Fe4S_Fe-S-bd"/>
</dbReference>
<evidence type="ECO:0000256" key="2">
    <source>
        <dbReference type="ARBA" id="ARBA00003532"/>
    </source>
</evidence>
<dbReference type="RefSeq" id="WP_294517510.1">
    <property type="nucleotide sequence ID" value="NZ_JBBMFK010000006.1"/>
</dbReference>
<dbReference type="InterPro" id="IPR050157">
    <property type="entry name" value="PSI_iron-sulfur_center"/>
</dbReference>
<comment type="caution">
    <text evidence="11">The sequence shown here is derived from an EMBL/GenBank/DDBJ whole genome shotgun (WGS) entry which is preliminary data.</text>
</comment>
<keyword evidence="6" id="KW-0408">Iron</keyword>
<feature type="region of interest" description="Disordered" evidence="8">
    <location>
        <begin position="149"/>
        <end position="172"/>
    </location>
</feature>
<dbReference type="InterPro" id="IPR029039">
    <property type="entry name" value="Flavoprotein-like_sf"/>
</dbReference>
<evidence type="ECO:0000256" key="3">
    <source>
        <dbReference type="ARBA" id="ARBA00013529"/>
    </source>
</evidence>
<evidence type="ECO:0000259" key="10">
    <source>
        <dbReference type="PROSITE" id="PS51379"/>
    </source>
</evidence>
<dbReference type="Pfam" id="PF13187">
    <property type="entry name" value="Fer4_9"/>
    <property type="match status" value="1"/>
</dbReference>
<comment type="function">
    <text evidence="2">Ferredoxins are iron-sulfur proteins that transfer electrons in a wide variety of metabolic reactions.</text>
</comment>
<evidence type="ECO:0000256" key="4">
    <source>
        <dbReference type="ARBA" id="ARBA00022485"/>
    </source>
</evidence>
<proteinExistence type="predicted"/>
<sequence length="253" mass="26729">MKMYELCFSPTGGTQKVADILTGALTDEAVRVDLADHKTNFGAVALTQEDVAVIAVPSYGGRVPATAVERLAAVQGNGARAVLVCVYGNRAYEDTLAELQDTAKQAGFRVIGAVAAVAEHSIARQFAAGRPDEQDVRQLTQFAKQLREKLSSGDAAEPPIPGNRPYKKAGGAGMVPRPTKACTRCGVCAQACPVQAVHPDDPKKVDEKACISCMRCVSVCPHSARKVNSAMLAAVGLVLKKACSTRKDCELFL</sequence>
<evidence type="ECO:0000259" key="9">
    <source>
        <dbReference type="PROSITE" id="PS50902"/>
    </source>
</evidence>
<evidence type="ECO:0000313" key="11">
    <source>
        <dbReference type="EMBL" id="MEQ2442836.1"/>
    </source>
</evidence>
<evidence type="ECO:0000256" key="6">
    <source>
        <dbReference type="ARBA" id="ARBA00023004"/>
    </source>
</evidence>
<keyword evidence="4" id="KW-0004">4Fe-4S</keyword>
<dbReference type="PROSITE" id="PS51379">
    <property type="entry name" value="4FE4S_FER_2"/>
    <property type="match status" value="2"/>
</dbReference>
<dbReference type="PANTHER" id="PTHR24960">
    <property type="entry name" value="PHOTOSYSTEM I IRON-SULFUR CENTER-RELATED"/>
    <property type="match status" value="1"/>
</dbReference>
<dbReference type="PROSITE" id="PS00198">
    <property type="entry name" value="4FE4S_FER_1"/>
    <property type="match status" value="2"/>
</dbReference>
<evidence type="ECO:0000256" key="8">
    <source>
        <dbReference type="SAM" id="MobiDB-lite"/>
    </source>
</evidence>
<organism evidence="11 12">
    <name type="scientific">Pseudoflavonifractor intestinihominis</name>
    <dbReference type="NCBI Taxonomy" id="3133171"/>
    <lineage>
        <taxon>Bacteria</taxon>
        <taxon>Bacillati</taxon>
        <taxon>Bacillota</taxon>
        <taxon>Clostridia</taxon>
        <taxon>Eubacteriales</taxon>
        <taxon>Oscillospiraceae</taxon>
        <taxon>Pseudoflavonifractor</taxon>
    </lineage>
</organism>
<evidence type="ECO:0000256" key="7">
    <source>
        <dbReference type="ARBA" id="ARBA00023014"/>
    </source>
</evidence>
<dbReference type="SUPFAM" id="SSF54862">
    <property type="entry name" value="4Fe-4S ferredoxins"/>
    <property type="match status" value="1"/>
</dbReference>
<dbReference type="Gene3D" id="3.40.50.360">
    <property type="match status" value="1"/>
</dbReference>
<keyword evidence="7" id="KW-0411">Iron-sulfur</keyword>